<proteinExistence type="predicted"/>
<dbReference type="EMBL" id="MU251538">
    <property type="protein sequence ID" value="KAG9232651.1"/>
    <property type="molecule type" value="Genomic_DNA"/>
</dbReference>
<dbReference type="AlphaFoldDB" id="A0A9P8C544"/>
<protein>
    <submittedName>
        <fullName evidence="1">Uncharacterized protein</fullName>
    </submittedName>
</protein>
<sequence>MQLLLDAFTLGSLLSNLTFIGCLFDSVAAKKGSLFPPPELLTATVCPELVLFWCPFSVRFFFDLNSMVPSACVI</sequence>
<evidence type="ECO:0000313" key="2">
    <source>
        <dbReference type="Proteomes" id="UP000824998"/>
    </source>
</evidence>
<reference evidence="1" key="1">
    <citation type="journal article" date="2021" name="IMA Fungus">
        <title>Genomic characterization of three marine fungi, including Emericellopsis atlantica sp. nov. with signatures of a generalist lifestyle and marine biomass degradation.</title>
        <authorList>
            <person name="Hagestad O.C."/>
            <person name="Hou L."/>
            <person name="Andersen J.H."/>
            <person name="Hansen E.H."/>
            <person name="Altermark B."/>
            <person name="Li C."/>
            <person name="Kuhnert E."/>
            <person name="Cox R.J."/>
            <person name="Crous P.W."/>
            <person name="Spatafora J.W."/>
            <person name="Lail K."/>
            <person name="Amirebrahimi M."/>
            <person name="Lipzen A."/>
            <person name="Pangilinan J."/>
            <person name="Andreopoulos W."/>
            <person name="Hayes R.D."/>
            <person name="Ng V."/>
            <person name="Grigoriev I.V."/>
            <person name="Jackson S.A."/>
            <person name="Sutton T.D.S."/>
            <person name="Dobson A.D.W."/>
            <person name="Rama T."/>
        </authorList>
    </citation>
    <scope>NUCLEOTIDE SEQUENCE</scope>
    <source>
        <strain evidence="1">TRa018bII</strain>
    </source>
</reference>
<keyword evidence="2" id="KW-1185">Reference proteome</keyword>
<organism evidence="1 2">
    <name type="scientific">Amylocarpus encephaloides</name>
    <dbReference type="NCBI Taxonomy" id="45428"/>
    <lineage>
        <taxon>Eukaryota</taxon>
        <taxon>Fungi</taxon>
        <taxon>Dikarya</taxon>
        <taxon>Ascomycota</taxon>
        <taxon>Pezizomycotina</taxon>
        <taxon>Leotiomycetes</taxon>
        <taxon>Helotiales</taxon>
        <taxon>Helotiales incertae sedis</taxon>
        <taxon>Amylocarpus</taxon>
    </lineage>
</organism>
<evidence type="ECO:0000313" key="1">
    <source>
        <dbReference type="EMBL" id="KAG9232651.1"/>
    </source>
</evidence>
<comment type="caution">
    <text evidence="1">The sequence shown here is derived from an EMBL/GenBank/DDBJ whole genome shotgun (WGS) entry which is preliminary data.</text>
</comment>
<name>A0A9P8C544_9HELO</name>
<accession>A0A9P8C544</accession>
<dbReference type="Proteomes" id="UP000824998">
    <property type="component" value="Unassembled WGS sequence"/>
</dbReference>
<gene>
    <name evidence="1" type="ORF">BJ875DRAFT_466239</name>
</gene>